<feature type="region of interest" description="Disordered" evidence="1">
    <location>
        <begin position="1"/>
        <end position="25"/>
    </location>
</feature>
<evidence type="ECO:0000256" key="1">
    <source>
        <dbReference type="SAM" id="MobiDB-lite"/>
    </source>
</evidence>
<dbReference type="Proteomes" id="UP000618795">
    <property type="component" value="Unassembled WGS sequence"/>
</dbReference>
<name>A0A918IHH1_9ACTN</name>
<dbReference type="EMBL" id="BMTD01000019">
    <property type="protein sequence ID" value="GGV18312.1"/>
    <property type="molecule type" value="Genomic_DNA"/>
</dbReference>
<protein>
    <submittedName>
        <fullName evidence="2">Uncharacterized protein</fullName>
    </submittedName>
</protein>
<proteinExistence type="predicted"/>
<organism evidence="2 3">
    <name type="scientific">Streptomyces filipinensis</name>
    <dbReference type="NCBI Taxonomy" id="66887"/>
    <lineage>
        <taxon>Bacteria</taxon>
        <taxon>Bacillati</taxon>
        <taxon>Actinomycetota</taxon>
        <taxon>Actinomycetes</taxon>
        <taxon>Kitasatosporales</taxon>
        <taxon>Streptomycetaceae</taxon>
        <taxon>Streptomyces</taxon>
    </lineage>
</organism>
<comment type="caution">
    <text evidence="2">The sequence shown here is derived from an EMBL/GenBank/DDBJ whole genome shotgun (WGS) entry which is preliminary data.</text>
</comment>
<reference evidence="2" key="1">
    <citation type="journal article" date="2014" name="Int. J. Syst. Evol. Microbiol.">
        <title>Complete genome sequence of Corynebacterium casei LMG S-19264T (=DSM 44701T), isolated from a smear-ripened cheese.</title>
        <authorList>
            <consortium name="US DOE Joint Genome Institute (JGI-PGF)"/>
            <person name="Walter F."/>
            <person name="Albersmeier A."/>
            <person name="Kalinowski J."/>
            <person name="Ruckert C."/>
        </authorList>
    </citation>
    <scope>NUCLEOTIDE SEQUENCE</scope>
    <source>
        <strain evidence="2">JCM 4369</strain>
    </source>
</reference>
<evidence type="ECO:0000313" key="3">
    <source>
        <dbReference type="Proteomes" id="UP000618795"/>
    </source>
</evidence>
<dbReference type="AlphaFoldDB" id="A0A918IHH1"/>
<sequence length="177" mass="18501">MSPPGGPEIWIRGPVASAPSQPNPLTQGTQVAFPKRTLAWVAAHGGAGASTLSAVFGGIDLGRSWPRPDRGEPDSVVLVARTHAAGLQAVSRALDLFRRGEQPPGIELIAVALIADAPGRLPRSLQQRIKVIGSVVQVHRVPWVSAWRTGDLTVPAPRDTSGLAALVAQDARARSNG</sequence>
<accession>A0A918IHH1</accession>
<reference evidence="2" key="2">
    <citation type="submission" date="2020-09" db="EMBL/GenBank/DDBJ databases">
        <authorList>
            <person name="Sun Q."/>
            <person name="Ohkuma M."/>
        </authorList>
    </citation>
    <scope>NUCLEOTIDE SEQUENCE</scope>
    <source>
        <strain evidence="2">JCM 4369</strain>
    </source>
</reference>
<evidence type="ECO:0000313" key="2">
    <source>
        <dbReference type="EMBL" id="GGV18312.1"/>
    </source>
</evidence>
<gene>
    <name evidence="2" type="ORF">GCM10010260_67630</name>
</gene>
<keyword evidence="3" id="KW-1185">Reference proteome</keyword>